<keyword evidence="2" id="KW-1185">Reference proteome</keyword>
<sequence>MLPVQTMGLSLMALRYAIPPSYVELLMVPPMTLNALEDMASAVQLPHLVERLRALAASLEDYASLGAADISRSATTSDWVVGERAVPILIGKMKSHPLIQDGKIGATTEVFFADPEVGLVRTFDRWYRLVPDMLQMVGKLQ</sequence>
<name>A0A7Y3WHV9_9HYPH</name>
<dbReference type="EMBL" id="JABFCN010000054">
    <property type="protein sequence ID" value="NNU40589.1"/>
    <property type="molecule type" value="Genomic_DNA"/>
</dbReference>
<gene>
    <name evidence="1" type="ORF">G9X64_29725</name>
</gene>
<dbReference type="AlphaFoldDB" id="A0A7Y3WHV9"/>
<evidence type="ECO:0000313" key="1">
    <source>
        <dbReference type="EMBL" id="NNU40589.1"/>
    </source>
</evidence>
<dbReference type="RefSeq" id="WP_171377939.1">
    <property type="nucleotide sequence ID" value="NZ_JABFCN010000054.1"/>
</dbReference>
<dbReference type="Pfam" id="PF20339">
    <property type="entry name" value="DUF6634"/>
    <property type="match status" value="1"/>
</dbReference>
<evidence type="ECO:0000313" key="2">
    <source>
        <dbReference type="Proteomes" id="UP000519972"/>
    </source>
</evidence>
<accession>A0A7Y3WHV9</accession>
<reference evidence="1 2" key="1">
    <citation type="submission" date="2020-02" db="EMBL/GenBank/DDBJ databases">
        <authorList>
            <person name="Sun Q."/>
        </authorList>
    </citation>
    <scope>NUCLEOTIDE SEQUENCE [LARGE SCALE GENOMIC DNA]</scope>
    <source>
        <strain evidence="1 2">CCBAU 03386</strain>
    </source>
</reference>
<comment type="caution">
    <text evidence="1">The sequence shown here is derived from an EMBL/GenBank/DDBJ whole genome shotgun (WGS) entry which is preliminary data.</text>
</comment>
<proteinExistence type="predicted"/>
<organism evidence="1 2">
    <name type="scientific">Rhizobium sophorae</name>
    <dbReference type="NCBI Taxonomy" id="1535242"/>
    <lineage>
        <taxon>Bacteria</taxon>
        <taxon>Pseudomonadati</taxon>
        <taxon>Pseudomonadota</taxon>
        <taxon>Alphaproteobacteria</taxon>
        <taxon>Hyphomicrobiales</taxon>
        <taxon>Rhizobiaceae</taxon>
        <taxon>Rhizobium/Agrobacterium group</taxon>
        <taxon>Rhizobium</taxon>
    </lineage>
</organism>
<protein>
    <submittedName>
        <fullName evidence="1">Uncharacterized protein</fullName>
    </submittedName>
</protein>
<dbReference type="Proteomes" id="UP000519972">
    <property type="component" value="Unassembled WGS sequence"/>
</dbReference>
<dbReference type="InterPro" id="IPR046574">
    <property type="entry name" value="DUF6634"/>
</dbReference>